<evidence type="ECO:0000313" key="5">
    <source>
        <dbReference type="Proteomes" id="UP000186026"/>
    </source>
</evidence>
<dbReference type="Proteomes" id="UP000186026">
    <property type="component" value="Unassembled WGS sequence"/>
</dbReference>
<dbReference type="Pfam" id="PF01145">
    <property type="entry name" value="Band_7"/>
    <property type="match status" value="1"/>
</dbReference>
<dbReference type="SMART" id="SM00244">
    <property type="entry name" value="PHB"/>
    <property type="match status" value="1"/>
</dbReference>
<dbReference type="InterPro" id="IPR000163">
    <property type="entry name" value="Prohibitin"/>
</dbReference>
<protein>
    <submittedName>
        <fullName evidence="4">Regulator of protease activity HflC, stomatin/prohibitin superfamily</fullName>
    </submittedName>
</protein>
<dbReference type="PROSITE" id="PS51257">
    <property type="entry name" value="PROKAR_LIPOPROTEIN"/>
    <property type="match status" value="1"/>
</dbReference>
<keyword evidence="4" id="KW-0378">Hydrolase</keyword>
<dbReference type="GO" id="GO:0007005">
    <property type="term" value="P:mitochondrion organization"/>
    <property type="evidence" value="ECO:0007669"/>
    <property type="project" value="TreeGrafter"/>
</dbReference>
<evidence type="ECO:0000259" key="3">
    <source>
        <dbReference type="SMART" id="SM00244"/>
    </source>
</evidence>
<dbReference type="SUPFAM" id="SSF117892">
    <property type="entry name" value="Band 7/SPFH domain"/>
    <property type="match status" value="1"/>
</dbReference>
<dbReference type="RefSeq" id="WP_076500280.1">
    <property type="nucleotide sequence ID" value="NZ_FTOP01000005.1"/>
</dbReference>
<dbReference type="CDD" id="cd03401">
    <property type="entry name" value="SPFH_prohibitin"/>
    <property type="match status" value="1"/>
</dbReference>
<evidence type="ECO:0000256" key="1">
    <source>
        <dbReference type="ARBA" id="ARBA00004167"/>
    </source>
</evidence>
<dbReference type="STRING" id="529505.SAMN05421761_105176"/>
<keyword evidence="2" id="KW-0472">Membrane</keyword>
<evidence type="ECO:0000256" key="2">
    <source>
        <dbReference type="ARBA" id="ARBA00023136"/>
    </source>
</evidence>
<dbReference type="InterPro" id="IPR036013">
    <property type="entry name" value="Band_7/SPFH_dom_sf"/>
</dbReference>
<dbReference type="GO" id="GO:0016020">
    <property type="term" value="C:membrane"/>
    <property type="evidence" value="ECO:0007669"/>
    <property type="project" value="UniProtKB-SubCell"/>
</dbReference>
<dbReference type="EMBL" id="FTOP01000005">
    <property type="protein sequence ID" value="SIS82163.1"/>
    <property type="molecule type" value="Genomic_DNA"/>
</dbReference>
<dbReference type="InterPro" id="IPR001107">
    <property type="entry name" value="Band_7"/>
</dbReference>
<dbReference type="GO" id="GO:0008233">
    <property type="term" value="F:peptidase activity"/>
    <property type="evidence" value="ECO:0007669"/>
    <property type="project" value="UniProtKB-KW"/>
</dbReference>
<accession>A0A1N7M814</accession>
<dbReference type="OrthoDB" id="9792660at2"/>
<feature type="domain" description="Band 7" evidence="3">
    <location>
        <begin position="15"/>
        <end position="177"/>
    </location>
</feature>
<sequence length="258" mass="29506">MRNILFLSILAILISSCTVVRQGEVGVKRKFGKLNENIADAGLVGFNPFTTRVIKVPIQTVNQEVKLNLPSKEGLTIESEISILYNIQKNKVPFILEDIGENYERVLIMNVFRSAAADVTAQYMAKDMHSGMRSKIENEIKERMDESLLERGFVIERVLMKSIQLPLELSRAIERKLQAEQEAQQMQYVLDRERQEAERRRIEAEGTRNAQMILAEGLVREIIELRSIEAFRELANSPNTKIIITDGKTPYLINSQKD</sequence>
<gene>
    <name evidence="4" type="ORF">SAMN05421761_105176</name>
</gene>
<name>A0A1N7M814_9BACT</name>
<proteinExistence type="predicted"/>
<dbReference type="AlphaFoldDB" id="A0A1N7M814"/>
<dbReference type="GO" id="GO:0006508">
    <property type="term" value="P:proteolysis"/>
    <property type="evidence" value="ECO:0007669"/>
    <property type="project" value="UniProtKB-KW"/>
</dbReference>
<dbReference type="PANTHER" id="PTHR23222:SF1">
    <property type="entry name" value="PROHIBITIN-2"/>
    <property type="match status" value="1"/>
</dbReference>
<comment type="subcellular location">
    <subcellularLocation>
        <location evidence="1">Membrane</location>
        <topology evidence="1">Single-pass membrane protein</topology>
    </subcellularLocation>
</comment>
<organism evidence="4 5">
    <name type="scientific">Belliella pelovolcani</name>
    <dbReference type="NCBI Taxonomy" id="529505"/>
    <lineage>
        <taxon>Bacteria</taxon>
        <taxon>Pseudomonadati</taxon>
        <taxon>Bacteroidota</taxon>
        <taxon>Cytophagia</taxon>
        <taxon>Cytophagales</taxon>
        <taxon>Cyclobacteriaceae</taxon>
        <taxon>Belliella</taxon>
    </lineage>
</organism>
<evidence type="ECO:0000313" key="4">
    <source>
        <dbReference type="EMBL" id="SIS82163.1"/>
    </source>
</evidence>
<keyword evidence="4" id="KW-0645">Protease</keyword>
<reference evidence="5" key="1">
    <citation type="submission" date="2017-01" db="EMBL/GenBank/DDBJ databases">
        <authorList>
            <person name="Varghese N."/>
            <person name="Submissions S."/>
        </authorList>
    </citation>
    <scope>NUCLEOTIDE SEQUENCE [LARGE SCALE GENOMIC DNA]</scope>
    <source>
        <strain evidence="5">DSM 46698</strain>
    </source>
</reference>
<dbReference type="Gene3D" id="3.30.479.30">
    <property type="entry name" value="Band 7 domain"/>
    <property type="match status" value="1"/>
</dbReference>
<dbReference type="PRINTS" id="PR00679">
    <property type="entry name" value="PROHIBITIN"/>
</dbReference>
<dbReference type="PANTHER" id="PTHR23222">
    <property type="entry name" value="PROHIBITIN"/>
    <property type="match status" value="1"/>
</dbReference>
<keyword evidence="5" id="KW-1185">Reference proteome</keyword>